<keyword evidence="2" id="KW-0812">Transmembrane</keyword>
<feature type="transmembrane region" description="Helical" evidence="2">
    <location>
        <begin position="140"/>
        <end position="161"/>
    </location>
</feature>
<comment type="caution">
    <text evidence="3">The sequence shown here is derived from an EMBL/GenBank/DDBJ whole genome shotgun (WGS) entry which is preliminary data.</text>
</comment>
<dbReference type="EMBL" id="JACHNH010000001">
    <property type="protein sequence ID" value="MBB4763307.1"/>
    <property type="molecule type" value="Genomic_DNA"/>
</dbReference>
<evidence type="ECO:0000256" key="2">
    <source>
        <dbReference type="SAM" id="Phobius"/>
    </source>
</evidence>
<evidence type="ECO:0000256" key="1">
    <source>
        <dbReference type="SAM" id="MobiDB-lite"/>
    </source>
</evidence>
<keyword evidence="2" id="KW-1133">Transmembrane helix</keyword>
<gene>
    <name evidence="3" type="ORF">BJ971_003863</name>
</gene>
<dbReference type="Proteomes" id="UP000578112">
    <property type="component" value="Unassembled WGS sequence"/>
</dbReference>
<accession>A0A7W7HYU4</accession>
<evidence type="ECO:0000313" key="3">
    <source>
        <dbReference type="EMBL" id="MBB4763307.1"/>
    </source>
</evidence>
<keyword evidence="4" id="KW-1185">Reference proteome</keyword>
<feature type="transmembrane region" description="Helical" evidence="2">
    <location>
        <begin position="71"/>
        <end position="89"/>
    </location>
</feature>
<proteinExistence type="predicted"/>
<evidence type="ECO:0000313" key="4">
    <source>
        <dbReference type="Proteomes" id="UP000578112"/>
    </source>
</evidence>
<name>A0A7W7HYU4_9ACTN</name>
<dbReference type="AlphaFoldDB" id="A0A7W7HYU4"/>
<dbReference type="RefSeq" id="WP_184994645.1">
    <property type="nucleotide sequence ID" value="NZ_BOMK01000010.1"/>
</dbReference>
<feature type="transmembrane region" description="Helical" evidence="2">
    <location>
        <begin position="20"/>
        <end position="47"/>
    </location>
</feature>
<protein>
    <submittedName>
        <fullName evidence="3">Uncharacterized protein</fullName>
    </submittedName>
</protein>
<keyword evidence="2" id="KW-0472">Membrane</keyword>
<feature type="transmembrane region" description="Helical" evidence="2">
    <location>
        <begin position="109"/>
        <end position="128"/>
    </location>
</feature>
<feature type="region of interest" description="Disordered" evidence="1">
    <location>
        <begin position="328"/>
        <end position="347"/>
    </location>
</feature>
<reference evidence="3 4" key="1">
    <citation type="submission" date="2020-08" db="EMBL/GenBank/DDBJ databases">
        <title>Sequencing the genomes of 1000 actinobacteria strains.</title>
        <authorList>
            <person name="Klenk H.-P."/>
        </authorList>
    </citation>
    <scope>NUCLEOTIDE SEQUENCE [LARGE SCALE GENOMIC DNA]</scope>
    <source>
        <strain evidence="3 4">DSM 43149</strain>
    </source>
</reference>
<organism evidence="3 4">
    <name type="scientific">Actinoplanes digitatis</name>
    <dbReference type="NCBI Taxonomy" id="1868"/>
    <lineage>
        <taxon>Bacteria</taxon>
        <taxon>Bacillati</taxon>
        <taxon>Actinomycetota</taxon>
        <taxon>Actinomycetes</taxon>
        <taxon>Micromonosporales</taxon>
        <taxon>Micromonosporaceae</taxon>
        <taxon>Actinoplanes</taxon>
    </lineage>
</organism>
<sequence>MVQEQERVSRTPRGWELQTISVFSAVAAAAVLGMVLLVSDLALWAYLASDGAAGLSPMVRTVFTHAETFDLLYLLLVFGYIGGFTWWQFSTRQMLRRVGDTTGAATRHWAVGAWNGLLVIGFVIGYAASTSDAAPETKMGFISLRVGLRVLAVCLLLIGVWEIRGQVRKAVADSGVILRVEDMPQRASAIPARLLAAPTAPAPATDLPDADEEFWERVRRMATGLREDLALLESSGPYEHRWLLIPASGDVTAVRAALAPGATIAVFAEPPAASEAKGFTPRPAQAYHGFLEDAETGALWFQSVEPKRVPAFLARARSAARWGLYPAGDPTAITAANRARQGEPDPA</sequence>